<dbReference type="AlphaFoldDB" id="A0A2U3QA63"/>
<dbReference type="KEGG" id="bvz:BRAD3257_7537"/>
<sequence>MLDNLKEGVVTPDPYEPEFDRLYGAVLAHYDVVADPAGVRNPRTRSSTPRHRAPRRRFESLEAQNSFLEDWETNWAPSASRQHEARQVEAVFQEETPHLRPLPATGCL</sequence>
<name>A0A2U3QA63_9BRAD</name>
<evidence type="ECO:0000313" key="3">
    <source>
        <dbReference type="Proteomes" id="UP000246085"/>
    </source>
</evidence>
<gene>
    <name evidence="2" type="ORF">BRAD3257_7537</name>
</gene>
<feature type="region of interest" description="Disordered" evidence="1">
    <location>
        <begin position="36"/>
        <end position="56"/>
    </location>
</feature>
<proteinExistence type="predicted"/>
<evidence type="ECO:0000256" key="1">
    <source>
        <dbReference type="SAM" id="MobiDB-lite"/>
    </source>
</evidence>
<reference evidence="2 3" key="1">
    <citation type="submission" date="2018-03" db="EMBL/GenBank/DDBJ databases">
        <authorList>
            <person name="Gully D."/>
        </authorList>
    </citation>
    <scope>NUCLEOTIDE SEQUENCE [LARGE SCALE GENOMIC DNA]</scope>
    <source>
        <strain evidence="2">ORS3257</strain>
    </source>
</reference>
<dbReference type="EMBL" id="LS398110">
    <property type="protein sequence ID" value="SPP98240.1"/>
    <property type="molecule type" value="Genomic_DNA"/>
</dbReference>
<dbReference type="Proteomes" id="UP000246085">
    <property type="component" value="Chromosome BRAD3257"/>
</dbReference>
<protein>
    <submittedName>
        <fullName evidence="2">Integrase, catalytic region</fullName>
    </submittedName>
</protein>
<organism evidence="2 3">
    <name type="scientific">Bradyrhizobium vignae</name>
    <dbReference type="NCBI Taxonomy" id="1549949"/>
    <lineage>
        <taxon>Bacteria</taxon>
        <taxon>Pseudomonadati</taxon>
        <taxon>Pseudomonadota</taxon>
        <taxon>Alphaproteobacteria</taxon>
        <taxon>Hyphomicrobiales</taxon>
        <taxon>Nitrobacteraceae</taxon>
        <taxon>Bradyrhizobium</taxon>
    </lineage>
</organism>
<evidence type="ECO:0000313" key="2">
    <source>
        <dbReference type="EMBL" id="SPP98240.1"/>
    </source>
</evidence>
<accession>A0A2U3QA63</accession>